<accession>A0ABW1SL45</accession>
<dbReference type="EMBL" id="JBHSSE010000018">
    <property type="protein sequence ID" value="MFC6201978.1"/>
    <property type="molecule type" value="Genomic_DNA"/>
</dbReference>
<name>A0ABW1SL45_9LACO</name>
<dbReference type="InterPro" id="IPR029064">
    <property type="entry name" value="Ribosomal_eL30-like_sf"/>
</dbReference>
<gene>
    <name evidence="2" type="ORF">ACFP1L_08860</name>
</gene>
<evidence type="ECO:0000256" key="1">
    <source>
        <dbReference type="SAM" id="MobiDB-lite"/>
    </source>
</evidence>
<reference evidence="3" key="1">
    <citation type="journal article" date="2019" name="Int. J. Syst. Evol. Microbiol.">
        <title>The Global Catalogue of Microorganisms (GCM) 10K type strain sequencing project: providing services to taxonomists for standard genome sequencing and annotation.</title>
        <authorList>
            <consortium name="The Broad Institute Genomics Platform"/>
            <consortium name="The Broad Institute Genome Sequencing Center for Infectious Disease"/>
            <person name="Wu L."/>
            <person name="Ma J."/>
        </authorList>
    </citation>
    <scope>NUCLEOTIDE SEQUENCE [LARGE SCALE GENOMIC DNA]</scope>
    <source>
        <strain evidence="3">CCM 8930</strain>
    </source>
</reference>
<evidence type="ECO:0000313" key="3">
    <source>
        <dbReference type="Proteomes" id="UP001596171"/>
    </source>
</evidence>
<dbReference type="Gene3D" id="3.30.1330.30">
    <property type="match status" value="1"/>
</dbReference>
<comment type="caution">
    <text evidence="2">The sequence shown here is derived from an EMBL/GenBank/DDBJ whole genome shotgun (WGS) entry which is preliminary data.</text>
</comment>
<dbReference type="Proteomes" id="UP001596171">
    <property type="component" value="Unassembled WGS sequence"/>
</dbReference>
<dbReference type="InterPro" id="IPR012543">
    <property type="entry name" value="DUF1694"/>
</dbReference>
<dbReference type="RefSeq" id="WP_137615619.1">
    <property type="nucleotide sequence ID" value="NZ_BJDI01000003.1"/>
</dbReference>
<dbReference type="PIRSF" id="PIRSF034303">
    <property type="entry name" value="DUF1694"/>
    <property type="match status" value="1"/>
</dbReference>
<keyword evidence="3" id="KW-1185">Reference proteome</keyword>
<proteinExistence type="predicted"/>
<organism evidence="2 3">
    <name type="scientific">Lactiplantibacillus nangangensis</name>
    <dbReference type="NCBI Taxonomy" id="2559917"/>
    <lineage>
        <taxon>Bacteria</taxon>
        <taxon>Bacillati</taxon>
        <taxon>Bacillota</taxon>
        <taxon>Bacilli</taxon>
        <taxon>Lactobacillales</taxon>
        <taxon>Lactobacillaceae</taxon>
        <taxon>Lactiplantibacillus</taxon>
    </lineage>
</organism>
<protein>
    <submittedName>
        <fullName evidence="2">YueI family protein</fullName>
    </submittedName>
</protein>
<feature type="region of interest" description="Disordered" evidence="1">
    <location>
        <begin position="1"/>
        <end position="26"/>
    </location>
</feature>
<dbReference type="SUPFAM" id="SSF160515">
    <property type="entry name" value="YueI-like"/>
    <property type="match status" value="1"/>
</dbReference>
<sequence>MADKDMQPVDRIQSAMHGTPQLHPDEQNKYLGTFRERVEVAVTVYQIKRHHYVDQLNLAFSTHPDYRLYINGNLDQDILGPYLQAAAKANIQFTIKTDDIYRTGDENYALIFTATTAINQDVIDIDQRYQPESTQATTPKKATGLFGKLKKLF</sequence>
<evidence type="ECO:0000313" key="2">
    <source>
        <dbReference type="EMBL" id="MFC6201978.1"/>
    </source>
</evidence>
<dbReference type="Pfam" id="PF07997">
    <property type="entry name" value="DUF1694"/>
    <property type="match status" value="1"/>
</dbReference>